<evidence type="ECO:0000259" key="1">
    <source>
        <dbReference type="PROSITE" id="PS50995"/>
    </source>
</evidence>
<dbReference type="GO" id="GO:0006950">
    <property type="term" value="P:response to stress"/>
    <property type="evidence" value="ECO:0007669"/>
    <property type="project" value="TreeGrafter"/>
</dbReference>
<comment type="caution">
    <text evidence="2">The sequence shown here is derived from an EMBL/GenBank/DDBJ whole genome shotgun (WGS) entry which is preliminary data.</text>
</comment>
<reference evidence="2 3" key="1">
    <citation type="submission" date="2019-05" db="EMBL/GenBank/DDBJ databases">
        <title>Kocuria coralli sp. nov., a novel actinobacterium isolated from coral reef seawater.</title>
        <authorList>
            <person name="Li J."/>
        </authorList>
    </citation>
    <scope>NUCLEOTIDE SEQUENCE [LARGE SCALE GENOMIC DNA]</scope>
    <source>
        <strain evidence="2 3">SCSIO 13007</strain>
    </source>
</reference>
<dbReference type="SUPFAM" id="SSF46785">
    <property type="entry name" value="Winged helix' DNA-binding domain"/>
    <property type="match status" value="1"/>
</dbReference>
<dbReference type="AlphaFoldDB" id="A0A5J5KU97"/>
<organism evidence="2 3">
    <name type="scientific">Kocuria coralli</name>
    <dbReference type="NCBI Taxonomy" id="1461025"/>
    <lineage>
        <taxon>Bacteria</taxon>
        <taxon>Bacillati</taxon>
        <taxon>Actinomycetota</taxon>
        <taxon>Actinomycetes</taxon>
        <taxon>Micrococcales</taxon>
        <taxon>Micrococcaceae</taxon>
        <taxon>Kocuria</taxon>
    </lineage>
</organism>
<dbReference type="InterPro" id="IPR039422">
    <property type="entry name" value="MarR/SlyA-like"/>
</dbReference>
<dbReference type="InterPro" id="IPR036388">
    <property type="entry name" value="WH-like_DNA-bd_sf"/>
</dbReference>
<feature type="domain" description="HTH marR-type" evidence="1">
    <location>
        <begin position="1"/>
        <end position="147"/>
    </location>
</feature>
<gene>
    <name evidence="2" type="ORF">FCK90_13065</name>
</gene>
<dbReference type="PANTHER" id="PTHR33164:SF99">
    <property type="entry name" value="MARR FAMILY REGULATORY PROTEIN"/>
    <property type="match status" value="1"/>
</dbReference>
<dbReference type="Pfam" id="PF12802">
    <property type="entry name" value="MarR_2"/>
    <property type="match status" value="1"/>
</dbReference>
<dbReference type="Proteomes" id="UP000325957">
    <property type="component" value="Unassembled WGS sequence"/>
</dbReference>
<accession>A0A5J5KU97</accession>
<sequence>MSETRWLSPEEHEAWLALISVMFKTPGTIERQLLEDSQLSLAEYLVLAILSEAPDRQCRMSDLATATFTAQSRLSRIVTRLEAQKLIERSGNTADKRIVVAMLTDAGMARVEAAAPQHVTHVRNAIFDRLTCDQVQQLTTICRVLTSGDEGAKAPASLQ</sequence>
<dbReference type="OrthoDB" id="8635520at2"/>
<name>A0A5J5KU97_9MICC</name>
<dbReference type="RefSeq" id="WP_158034746.1">
    <property type="nucleotide sequence ID" value="NZ_ML708626.1"/>
</dbReference>
<dbReference type="Gene3D" id="1.10.10.10">
    <property type="entry name" value="Winged helix-like DNA-binding domain superfamily/Winged helix DNA-binding domain"/>
    <property type="match status" value="1"/>
</dbReference>
<dbReference type="GO" id="GO:0003700">
    <property type="term" value="F:DNA-binding transcription factor activity"/>
    <property type="evidence" value="ECO:0007669"/>
    <property type="project" value="InterPro"/>
</dbReference>
<dbReference type="InterPro" id="IPR000835">
    <property type="entry name" value="HTH_MarR-typ"/>
</dbReference>
<evidence type="ECO:0000313" key="2">
    <source>
        <dbReference type="EMBL" id="KAA9393309.1"/>
    </source>
</evidence>
<dbReference type="InterPro" id="IPR036390">
    <property type="entry name" value="WH_DNA-bd_sf"/>
</dbReference>
<proteinExistence type="predicted"/>
<dbReference type="EMBL" id="SZWF01000022">
    <property type="protein sequence ID" value="KAA9393309.1"/>
    <property type="molecule type" value="Genomic_DNA"/>
</dbReference>
<dbReference type="PROSITE" id="PS50995">
    <property type="entry name" value="HTH_MARR_2"/>
    <property type="match status" value="1"/>
</dbReference>
<dbReference type="SMART" id="SM00347">
    <property type="entry name" value="HTH_MARR"/>
    <property type="match status" value="1"/>
</dbReference>
<protein>
    <submittedName>
        <fullName evidence="2">MarR family transcriptional regulator</fullName>
    </submittedName>
</protein>
<dbReference type="PANTHER" id="PTHR33164">
    <property type="entry name" value="TRANSCRIPTIONAL REGULATOR, MARR FAMILY"/>
    <property type="match status" value="1"/>
</dbReference>
<evidence type="ECO:0000313" key="3">
    <source>
        <dbReference type="Proteomes" id="UP000325957"/>
    </source>
</evidence>
<keyword evidence="3" id="KW-1185">Reference proteome</keyword>